<dbReference type="Pfam" id="PF13472">
    <property type="entry name" value="Lipase_GDSL_2"/>
    <property type="match status" value="1"/>
</dbReference>
<dbReference type="Proteomes" id="UP000291269">
    <property type="component" value="Unassembled WGS sequence"/>
</dbReference>
<evidence type="ECO:0000256" key="1">
    <source>
        <dbReference type="SAM" id="SignalP"/>
    </source>
</evidence>
<protein>
    <submittedName>
        <fullName evidence="3">SGNH/GDSL hydrolase family protein</fullName>
    </submittedName>
</protein>
<dbReference type="InterPro" id="IPR036514">
    <property type="entry name" value="SGNH_hydro_sf"/>
</dbReference>
<dbReference type="PANTHER" id="PTHR30383">
    <property type="entry name" value="THIOESTERASE 1/PROTEASE 1/LYSOPHOSPHOLIPASE L1"/>
    <property type="match status" value="1"/>
</dbReference>
<dbReference type="InterPro" id="IPR013830">
    <property type="entry name" value="SGNH_hydro"/>
</dbReference>
<keyword evidence="3" id="KW-0378">Hydrolase</keyword>
<keyword evidence="1" id="KW-0732">Signal</keyword>
<reference evidence="3 4" key="1">
    <citation type="journal article" date="2019" name="Gut">
        <title>Antibiotics-induced monodominance of a novel gut bacterial order.</title>
        <authorList>
            <person name="Hildebrand F."/>
            <person name="Moitinho-Silva L."/>
            <person name="Blasche S."/>
            <person name="Jahn M.T."/>
            <person name="Gossmann T.I."/>
            <person name="Heuerta-Cepas J."/>
            <person name="Hercog R."/>
            <person name="Luetge M."/>
            <person name="Bahram M."/>
            <person name="Pryszlak A."/>
            <person name="Alves R.J."/>
            <person name="Waszak S.M."/>
            <person name="Zhu A."/>
            <person name="Ye L."/>
            <person name="Costea P.I."/>
            <person name="Aalvink S."/>
            <person name="Belzer C."/>
            <person name="Forslund S.K."/>
            <person name="Sunagawa S."/>
            <person name="Hentschel U."/>
            <person name="Merten C."/>
            <person name="Patil K.R."/>
            <person name="Benes V."/>
            <person name="Bork P."/>
        </authorList>
    </citation>
    <scope>NUCLEOTIDE SEQUENCE [LARGE SCALE GENOMIC DNA]</scope>
    <source>
        <strain evidence="3 4">HDS1380</strain>
    </source>
</reference>
<feature type="chain" id="PRO_5020580489" evidence="1">
    <location>
        <begin position="26"/>
        <end position="416"/>
    </location>
</feature>
<dbReference type="InterPro" id="IPR051532">
    <property type="entry name" value="Ester_Hydrolysis_Enzymes"/>
</dbReference>
<dbReference type="AlphaFoldDB" id="A0A4Q2KCF0"/>
<dbReference type="Gene3D" id="3.40.50.1110">
    <property type="entry name" value="SGNH hydrolase"/>
    <property type="match status" value="1"/>
</dbReference>
<dbReference type="CDD" id="cd00229">
    <property type="entry name" value="SGNH_hydrolase"/>
    <property type="match status" value="1"/>
</dbReference>
<dbReference type="SUPFAM" id="SSF52266">
    <property type="entry name" value="SGNH hydrolase"/>
    <property type="match status" value="1"/>
</dbReference>
<proteinExistence type="predicted"/>
<dbReference type="EMBL" id="SDOZ01000002">
    <property type="protein sequence ID" value="RXZ62255.1"/>
    <property type="molecule type" value="Genomic_DNA"/>
</dbReference>
<dbReference type="GO" id="GO:0004622">
    <property type="term" value="F:phosphatidylcholine lysophospholipase activity"/>
    <property type="evidence" value="ECO:0007669"/>
    <property type="project" value="TreeGrafter"/>
</dbReference>
<evidence type="ECO:0000259" key="2">
    <source>
        <dbReference type="Pfam" id="PF13472"/>
    </source>
</evidence>
<gene>
    <name evidence="3" type="ORF">ESZ91_07635</name>
</gene>
<evidence type="ECO:0000313" key="3">
    <source>
        <dbReference type="EMBL" id="RXZ62255.1"/>
    </source>
</evidence>
<accession>A0A4Q2KCF0</accession>
<organism evidence="3 4">
    <name type="scientific">Candidatus Borkfalkia ceftriaxoniphila</name>
    <dbReference type="NCBI Taxonomy" id="2508949"/>
    <lineage>
        <taxon>Bacteria</taxon>
        <taxon>Bacillati</taxon>
        <taxon>Bacillota</taxon>
        <taxon>Clostridia</taxon>
        <taxon>Christensenellales</taxon>
        <taxon>Christensenellaceae</taxon>
        <taxon>Candidatus Borkfalkia</taxon>
    </lineage>
</organism>
<dbReference type="OrthoDB" id="388542at2"/>
<feature type="signal peptide" evidence="1">
    <location>
        <begin position="1"/>
        <end position="25"/>
    </location>
</feature>
<name>A0A4Q2KCF0_9FIRM</name>
<feature type="domain" description="SGNH hydrolase-type esterase" evidence="2">
    <location>
        <begin position="212"/>
        <end position="397"/>
    </location>
</feature>
<comment type="caution">
    <text evidence="3">The sequence shown here is derived from an EMBL/GenBank/DDBJ whole genome shotgun (WGS) entry which is preliminary data.</text>
</comment>
<keyword evidence="4" id="KW-1185">Reference proteome</keyword>
<dbReference type="PANTHER" id="PTHR30383:SF5">
    <property type="entry name" value="SGNH HYDROLASE-TYPE ESTERASE DOMAIN-CONTAINING PROTEIN"/>
    <property type="match status" value="1"/>
</dbReference>
<evidence type="ECO:0000313" key="4">
    <source>
        <dbReference type="Proteomes" id="UP000291269"/>
    </source>
</evidence>
<sequence>MKLKKFASFLGFVLTLCFAAGCAQSAPPEPGFDAADLPFYVEDTDSLNYSYTACERIQPFWQGNVIYNEQIMVVKKDGKTEGRLLYDAKRVISVRDWTLEKEYEAGKDYMIEGDTITLPAGSSIPVFDDEWSRGVNVPEVYPEGNAGTGYVMIGDGNSVMYTETGLIYKNYIHVTYVYDPAAADRSNFKKFSDDLYGLSQKIGKKEDIEMVVFGDSISEGHSSSELWGHAPYSPPYAKLVKEGLELFGGIKVGYENISKGGMDSSWAADEEQLAKLTSLAPDLLLVAFGTNDSLNNLEGKTYRANIEKIIETAKAANSECQILLIAPFPSNEKVKSAHSHELICRTLQSISESCAAKNILDVAYVSLYEGVRDMLETKNYYEVAGNNANHPNDFIHRFYAMNILSAIFDFDALAAK</sequence>
<dbReference type="PROSITE" id="PS51257">
    <property type="entry name" value="PROKAR_LIPOPROTEIN"/>
    <property type="match status" value="1"/>
</dbReference>
<dbReference type="RefSeq" id="WP_129225785.1">
    <property type="nucleotide sequence ID" value="NZ_SDOZ01000002.1"/>
</dbReference>